<name>A0AAV9Q8J6_9PEZI</name>
<proteinExistence type="predicted"/>
<evidence type="ECO:0000256" key="1">
    <source>
        <dbReference type="SAM" id="MobiDB-lite"/>
    </source>
</evidence>
<evidence type="ECO:0000313" key="3">
    <source>
        <dbReference type="Proteomes" id="UP001345827"/>
    </source>
</evidence>
<feature type="region of interest" description="Disordered" evidence="1">
    <location>
        <begin position="1"/>
        <end position="80"/>
    </location>
</feature>
<reference evidence="2 3" key="1">
    <citation type="submission" date="2023-06" db="EMBL/GenBank/DDBJ databases">
        <title>Black Yeasts Isolated from many extreme environments.</title>
        <authorList>
            <person name="Coleine C."/>
            <person name="Stajich J.E."/>
            <person name="Selbmann L."/>
        </authorList>
    </citation>
    <scope>NUCLEOTIDE SEQUENCE [LARGE SCALE GENOMIC DNA]</scope>
    <source>
        <strain evidence="2 3">CCFEE 5887</strain>
    </source>
</reference>
<dbReference type="AlphaFoldDB" id="A0AAV9Q8J6"/>
<accession>A0AAV9Q8J6</accession>
<organism evidence="2 3">
    <name type="scientific">Vermiconidia calcicola</name>
    <dbReference type="NCBI Taxonomy" id="1690605"/>
    <lineage>
        <taxon>Eukaryota</taxon>
        <taxon>Fungi</taxon>
        <taxon>Dikarya</taxon>
        <taxon>Ascomycota</taxon>
        <taxon>Pezizomycotina</taxon>
        <taxon>Dothideomycetes</taxon>
        <taxon>Dothideomycetidae</taxon>
        <taxon>Mycosphaerellales</taxon>
        <taxon>Extremaceae</taxon>
        <taxon>Vermiconidia</taxon>
    </lineage>
</organism>
<comment type="caution">
    <text evidence="2">The sequence shown here is derived from an EMBL/GenBank/DDBJ whole genome shotgun (WGS) entry which is preliminary data.</text>
</comment>
<feature type="compositionally biased region" description="Basic residues" evidence="1">
    <location>
        <begin position="1"/>
        <end position="26"/>
    </location>
</feature>
<protein>
    <submittedName>
        <fullName evidence="2">Uncharacterized protein</fullName>
    </submittedName>
</protein>
<dbReference type="EMBL" id="JAXLQG010000010">
    <property type="protein sequence ID" value="KAK5535200.1"/>
    <property type="molecule type" value="Genomic_DNA"/>
</dbReference>
<evidence type="ECO:0000313" key="2">
    <source>
        <dbReference type="EMBL" id="KAK5535200.1"/>
    </source>
</evidence>
<sequence length="164" mass="18287">MLMLRRRPVKPRHRTAHSSRHQQARRQAREAGLVTDELPPEKPIQIHMASDDGLGPDLETGEHPAVVRKPPPTYGNTRTSMRINPDFVYAKPVAPSPVTPTYDEAMTQIQHTVGYRPPSYLSESGASEIVASQARDVDAALENIHPLERERMRILAADALEGRS</sequence>
<dbReference type="Proteomes" id="UP001345827">
    <property type="component" value="Unassembled WGS sequence"/>
</dbReference>
<keyword evidence="3" id="KW-1185">Reference proteome</keyword>
<gene>
    <name evidence="2" type="ORF">LTR25_006208</name>
</gene>